<keyword evidence="2 5" id="KW-0560">Oxidoreductase</keyword>
<dbReference type="InterPro" id="IPR036291">
    <property type="entry name" value="NAD(P)-bd_dom_sf"/>
</dbReference>
<feature type="domain" description="D-isomer specific 2-hydroxyacid dehydrogenase catalytic" evidence="6">
    <location>
        <begin position="72"/>
        <end position="346"/>
    </location>
</feature>
<feature type="non-terminal residue" evidence="8">
    <location>
        <position position="1"/>
    </location>
</feature>
<keyword evidence="1" id="KW-0521">NADP</keyword>
<dbReference type="GO" id="GO:0005829">
    <property type="term" value="C:cytosol"/>
    <property type="evidence" value="ECO:0007669"/>
    <property type="project" value="TreeGrafter"/>
</dbReference>
<protein>
    <recommendedName>
        <fullName evidence="4">glyoxylate reductase (NADP(+))</fullName>
        <ecNumber evidence="4">1.1.1.79</ecNumber>
    </recommendedName>
</protein>
<sequence>MGTYITSSPVEVLPSMGKEHQEHKKQTKALPKVLLVGPLDNLAFFKPKQPQKYKLSKIWDTSVPLQEFMTKNQYEASMFEALICWRTPVNANVLQLLPCLKLVITSSTGTNHIDLRECHRRGIQVANLGNMSADDVADMAVALFIGVLTKISAADSFVRTRMRSCTGDFPRLNYKLGGKRVGIVGLGSIGMGVAKRLEAFGCIISYHSRNKKPLVSYLFCSNMVELAATSDAIVLCCALNKQTRHMINREVLLALGKKGVIVNIGRGALIDEEELVKCLVEGQIGGAGLDVFENEPNVPQELFKMDNVILSPHCAASTIENRVALVDLVSKNLEALFTNKPLITPVRVDI</sequence>
<dbReference type="EMBL" id="QJKJ01003727">
    <property type="protein sequence ID" value="RDX97153.1"/>
    <property type="molecule type" value="Genomic_DNA"/>
</dbReference>
<dbReference type="SUPFAM" id="SSF52283">
    <property type="entry name" value="Formate/glycerate dehydrogenase catalytic domain-like"/>
    <property type="match status" value="1"/>
</dbReference>
<accession>A0A371H3D1</accession>
<evidence type="ECO:0000256" key="4">
    <source>
        <dbReference type="ARBA" id="ARBA00066661"/>
    </source>
</evidence>
<evidence type="ECO:0000313" key="8">
    <source>
        <dbReference type="EMBL" id="RDX97153.1"/>
    </source>
</evidence>
<reference evidence="8" key="1">
    <citation type="submission" date="2018-05" db="EMBL/GenBank/DDBJ databases">
        <title>Draft genome of Mucuna pruriens seed.</title>
        <authorList>
            <person name="Nnadi N.E."/>
            <person name="Vos R."/>
            <person name="Hasami M.H."/>
            <person name="Devisetty U.K."/>
            <person name="Aguiy J.C."/>
        </authorList>
    </citation>
    <scope>NUCLEOTIDE SEQUENCE [LARGE SCALE GENOMIC DNA]</scope>
    <source>
        <strain evidence="8">JCA_2017</strain>
    </source>
</reference>
<dbReference type="OrthoDB" id="298012at2759"/>
<dbReference type="InterPro" id="IPR006139">
    <property type="entry name" value="D-isomer_2_OHA_DH_cat_dom"/>
</dbReference>
<dbReference type="PANTHER" id="PTHR10996">
    <property type="entry name" value="2-HYDROXYACID DEHYDROGENASE-RELATED"/>
    <property type="match status" value="1"/>
</dbReference>
<evidence type="ECO:0000256" key="3">
    <source>
        <dbReference type="ARBA" id="ARBA00023027"/>
    </source>
</evidence>
<dbReference type="STRING" id="157652.A0A371H3D1"/>
<evidence type="ECO:0000256" key="1">
    <source>
        <dbReference type="ARBA" id="ARBA00022857"/>
    </source>
</evidence>
<feature type="non-terminal residue" evidence="8">
    <location>
        <position position="350"/>
    </location>
</feature>
<gene>
    <name evidence="8" type="primary">HPR3</name>
    <name evidence="8" type="ORF">CR513_20106</name>
</gene>
<dbReference type="SUPFAM" id="SSF51735">
    <property type="entry name" value="NAD(P)-binding Rossmann-fold domains"/>
    <property type="match status" value="1"/>
</dbReference>
<dbReference type="InterPro" id="IPR029752">
    <property type="entry name" value="D-isomer_DH_CS1"/>
</dbReference>
<dbReference type="EC" id="1.1.1.79" evidence="4"/>
<dbReference type="GO" id="GO:0051287">
    <property type="term" value="F:NAD binding"/>
    <property type="evidence" value="ECO:0007669"/>
    <property type="project" value="InterPro"/>
</dbReference>
<evidence type="ECO:0000259" key="7">
    <source>
        <dbReference type="Pfam" id="PF02826"/>
    </source>
</evidence>
<evidence type="ECO:0000256" key="2">
    <source>
        <dbReference type="ARBA" id="ARBA00023002"/>
    </source>
</evidence>
<dbReference type="FunFam" id="3.40.50.720:FF:000213">
    <property type="entry name" value="Putative 2-hydroxyacid dehydrogenase"/>
    <property type="match status" value="1"/>
</dbReference>
<keyword evidence="9" id="KW-1185">Reference proteome</keyword>
<dbReference type="Proteomes" id="UP000257109">
    <property type="component" value="Unassembled WGS sequence"/>
</dbReference>
<dbReference type="GO" id="GO:0009853">
    <property type="term" value="P:photorespiration"/>
    <property type="evidence" value="ECO:0007669"/>
    <property type="project" value="UniProtKB-ARBA"/>
</dbReference>
<name>A0A371H3D1_MUCPR</name>
<dbReference type="GO" id="GO:0030267">
    <property type="term" value="F:glyoxylate reductase (NADPH) activity"/>
    <property type="evidence" value="ECO:0007669"/>
    <property type="project" value="UniProtKB-EC"/>
</dbReference>
<keyword evidence="3" id="KW-0520">NAD</keyword>
<dbReference type="PROSITE" id="PS00065">
    <property type="entry name" value="D_2_HYDROXYACID_DH_1"/>
    <property type="match status" value="1"/>
</dbReference>
<dbReference type="PANTHER" id="PTHR10996:SF234">
    <property type="entry name" value="D-GLYCERATE DEHYDROGENASE_HYDROXYPYRUVATE REDUCTASE"/>
    <property type="match status" value="1"/>
</dbReference>
<evidence type="ECO:0000313" key="9">
    <source>
        <dbReference type="Proteomes" id="UP000257109"/>
    </source>
</evidence>
<comment type="caution">
    <text evidence="8">The sequence shown here is derived from an EMBL/GenBank/DDBJ whole genome shotgun (WGS) entry which is preliminary data.</text>
</comment>
<proteinExistence type="inferred from homology"/>
<dbReference type="Pfam" id="PF00389">
    <property type="entry name" value="2-Hacid_dh"/>
    <property type="match status" value="1"/>
</dbReference>
<evidence type="ECO:0000256" key="5">
    <source>
        <dbReference type="RuleBase" id="RU003719"/>
    </source>
</evidence>
<evidence type="ECO:0000259" key="6">
    <source>
        <dbReference type="Pfam" id="PF00389"/>
    </source>
</evidence>
<dbReference type="GO" id="GO:0016618">
    <property type="term" value="F:hydroxypyruvate reductase [NAD(P)H] activity"/>
    <property type="evidence" value="ECO:0007669"/>
    <property type="project" value="UniProtKB-ARBA"/>
</dbReference>
<dbReference type="CDD" id="cd12156">
    <property type="entry name" value="HPPR"/>
    <property type="match status" value="1"/>
</dbReference>
<organism evidence="8 9">
    <name type="scientific">Mucuna pruriens</name>
    <name type="common">Velvet bean</name>
    <name type="synonym">Dolichos pruriens</name>
    <dbReference type="NCBI Taxonomy" id="157652"/>
    <lineage>
        <taxon>Eukaryota</taxon>
        <taxon>Viridiplantae</taxon>
        <taxon>Streptophyta</taxon>
        <taxon>Embryophyta</taxon>
        <taxon>Tracheophyta</taxon>
        <taxon>Spermatophyta</taxon>
        <taxon>Magnoliopsida</taxon>
        <taxon>eudicotyledons</taxon>
        <taxon>Gunneridae</taxon>
        <taxon>Pentapetalae</taxon>
        <taxon>rosids</taxon>
        <taxon>fabids</taxon>
        <taxon>Fabales</taxon>
        <taxon>Fabaceae</taxon>
        <taxon>Papilionoideae</taxon>
        <taxon>50 kb inversion clade</taxon>
        <taxon>NPAAA clade</taxon>
        <taxon>indigoferoid/millettioid clade</taxon>
        <taxon>Phaseoleae</taxon>
        <taxon>Mucuna</taxon>
    </lineage>
</organism>
<feature type="domain" description="D-isomer specific 2-hydroxyacid dehydrogenase NAD-binding" evidence="7">
    <location>
        <begin position="142"/>
        <end position="315"/>
    </location>
</feature>
<dbReference type="Pfam" id="PF02826">
    <property type="entry name" value="2-Hacid_dh_C"/>
    <property type="match status" value="1"/>
</dbReference>
<dbReference type="Gene3D" id="3.40.50.720">
    <property type="entry name" value="NAD(P)-binding Rossmann-like Domain"/>
    <property type="match status" value="2"/>
</dbReference>
<dbReference type="InterPro" id="IPR050223">
    <property type="entry name" value="D-isomer_2-hydroxyacid_DH"/>
</dbReference>
<comment type="similarity">
    <text evidence="5">Belongs to the D-isomer specific 2-hydroxyacid dehydrogenase family.</text>
</comment>
<dbReference type="AlphaFoldDB" id="A0A371H3D1"/>
<dbReference type="InterPro" id="IPR006140">
    <property type="entry name" value="D-isomer_DH_NAD-bd"/>
</dbReference>